<evidence type="ECO:0000259" key="4">
    <source>
        <dbReference type="PROSITE" id="PS01124"/>
    </source>
</evidence>
<dbReference type="EMBL" id="AONH01000020">
    <property type="protein sequence ID" value="KGM86288.1"/>
    <property type="molecule type" value="Genomic_DNA"/>
</dbReference>
<dbReference type="Gene3D" id="3.40.50.880">
    <property type="match status" value="1"/>
</dbReference>
<dbReference type="eggNOG" id="COG4977">
    <property type="taxonomic scope" value="Bacteria"/>
</dbReference>
<gene>
    <name evidence="5" type="ORF">rosmuc_03851</name>
</gene>
<dbReference type="GO" id="GO:0003700">
    <property type="term" value="F:DNA-binding transcription factor activity"/>
    <property type="evidence" value="ECO:0007669"/>
    <property type="project" value="InterPro"/>
</dbReference>
<dbReference type="Pfam" id="PF01965">
    <property type="entry name" value="DJ-1_PfpI"/>
    <property type="match status" value="1"/>
</dbReference>
<sequence length="342" mass="37671">MSCPENDTHVTRKAIVPQGAAFFAIETTRPARHFAFHLLPDFTLLAFSAALDPLRIANQLAQRPLYRWTVTSQDGGPVVSSCAMSVNVDQSLGGFPRETDLVVCGGTVRTGTGSKDLLSLLRQHARFGGRVGGICTGAISLAQAGLLEGRRATLHWENQPAFREKFPEVEVTGNTFEVDGGIFTCGGGVGATDMMLEMIEADYGRPFADVVADMCLYSQRRAERGPQRASISNALDSRNPLLVRAIKVMQTNIETPISMDELAEAAGCSRRQMERLFVKYLRKTPYRFFRDLRLDHGRSLLRETDLSVTEIAMASGFASPMVFIKTFRSRFGHSPGQYRRAG</sequence>
<dbReference type="PRINTS" id="PR00032">
    <property type="entry name" value="HTHARAC"/>
</dbReference>
<dbReference type="Gene3D" id="1.10.10.60">
    <property type="entry name" value="Homeodomain-like"/>
    <property type="match status" value="1"/>
</dbReference>
<evidence type="ECO:0000256" key="2">
    <source>
        <dbReference type="ARBA" id="ARBA00023125"/>
    </source>
</evidence>
<dbReference type="RefSeq" id="WP_037275258.1">
    <property type="nucleotide sequence ID" value="NZ_KN293984.1"/>
</dbReference>
<dbReference type="Pfam" id="PF12833">
    <property type="entry name" value="HTH_18"/>
    <property type="match status" value="1"/>
</dbReference>
<dbReference type="STRING" id="215743.ROSMUCSMR3_02687"/>
<dbReference type="InterPro" id="IPR018062">
    <property type="entry name" value="HTH_AraC-typ_CS"/>
</dbReference>
<evidence type="ECO:0000256" key="3">
    <source>
        <dbReference type="ARBA" id="ARBA00023163"/>
    </source>
</evidence>
<dbReference type="PANTHER" id="PTHR43130">
    <property type="entry name" value="ARAC-FAMILY TRANSCRIPTIONAL REGULATOR"/>
    <property type="match status" value="1"/>
</dbReference>
<accession>A0A0A0HJF3</accession>
<keyword evidence="2" id="KW-0238">DNA-binding</keyword>
<proteinExistence type="predicted"/>
<name>A0A0A0HJF3_9RHOB</name>
<dbReference type="CDD" id="cd03136">
    <property type="entry name" value="GATase1_AraC_ArgR_like"/>
    <property type="match status" value="1"/>
</dbReference>
<comment type="caution">
    <text evidence="5">The sequence shown here is derived from an EMBL/GenBank/DDBJ whole genome shotgun (WGS) entry which is preliminary data.</text>
</comment>
<dbReference type="PATRIC" id="fig|1288298.3.peg.3861"/>
<keyword evidence="1" id="KW-0805">Transcription regulation</keyword>
<dbReference type="PANTHER" id="PTHR43130:SF3">
    <property type="entry name" value="HTH-TYPE TRANSCRIPTIONAL REGULATOR RV1931C"/>
    <property type="match status" value="1"/>
</dbReference>
<dbReference type="Proteomes" id="UP000030021">
    <property type="component" value="Unassembled WGS sequence"/>
</dbReference>
<dbReference type="SUPFAM" id="SSF46689">
    <property type="entry name" value="Homeodomain-like"/>
    <property type="match status" value="2"/>
</dbReference>
<dbReference type="SUPFAM" id="SSF52317">
    <property type="entry name" value="Class I glutamine amidotransferase-like"/>
    <property type="match status" value="1"/>
</dbReference>
<dbReference type="PROSITE" id="PS00041">
    <property type="entry name" value="HTH_ARAC_FAMILY_1"/>
    <property type="match status" value="1"/>
</dbReference>
<dbReference type="SMART" id="SM00342">
    <property type="entry name" value="HTH_ARAC"/>
    <property type="match status" value="1"/>
</dbReference>
<evidence type="ECO:0000313" key="6">
    <source>
        <dbReference type="Proteomes" id="UP000030021"/>
    </source>
</evidence>
<reference evidence="5 6" key="1">
    <citation type="submission" date="2013-01" db="EMBL/GenBank/DDBJ databases">
        <authorList>
            <person name="Fiebig A."/>
            <person name="Goeker M."/>
            <person name="Klenk H.-P.P."/>
        </authorList>
    </citation>
    <scope>NUCLEOTIDE SEQUENCE [LARGE SCALE GENOMIC DNA]</scope>
    <source>
        <strain evidence="5 6">DSM 17069</strain>
    </source>
</reference>
<keyword evidence="3" id="KW-0804">Transcription</keyword>
<dbReference type="AlphaFoldDB" id="A0A0A0HJF3"/>
<dbReference type="InterPro" id="IPR002818">
    <property type="entry name" value="DJ-1/PfpI"/>
</dbReference>
<dbReference type="GO" id="GO:0043565">
    <property type="term" value="F:sequence-specific DNA binding"/>
    <property type="evidence" value="ECO:0007669"/>
    <property type="project" value="InterPro"/>
</dbReference>
<dbReference type="InterPro" id="IPR029062">
    <property type="entry name" value="Class_I_gatase-like"/>
</dbReference>
<protein>
    <submittedName>
        <fullName evidence="5">Transcriptional regulator, AraC family with amidase-like domain protein</fullName>
    </submittedName>
</protein>
<organism evidence="5 6">
    <name type="scientific">Roseovarius mucosus DSM 17069</name>
    <dbReference type="NCBI Taxonomy" id="1288298"/>
    <lineage>
        <taxon>Bacteria</taxon>
        <taxon>Pseudomonadati</taxon>
        <taxon>Pseudomonadota</taxon>
        <taxon>Alphaproteobacteria</taxon>
        <taxon>Rhodobacterales</taxon>
        <taxon>Roseobacteraceae</taxon>
        <taxon>Roseovarius</taxon>
    </lineage>
</organism>
<dbReference type="InterPro" id="IPR020449">
    <property type="entry name" value="Tscrpt_reg_AraC-type_HTH"/>
</dbReference>
<feature type="domain" description="HTH araC/xylS-type" evidence="4">
    <location>
        <begin position="243"/>
        <end position="341"/>
    </location>
</feature>
<dbReference type="PROSITE" id="PS01124">
    <property type="entry name" value="HTH_ARAC_FAMILY_2"/>
    <property type="match status" value="1"/>
</dbReference>
<dbReference type="InterPro" id="IPR018060">
    <property type="entry name" value="HTH_AraC"/>
</dbReference>
<evidence type="ECO:0000313" key="5">
    <source>
        <dbReference type="EMBL" id="KGM86288.1"/>
    </source>
</evidence>
<evidence type="ECO:0000256" key="1">
    <source>
        <dbReference type="ARBA" id="ARBA00023015"/>
    </source>
</evidence>
<dbReference type="InterPro" id="IPR009057">
    <property type="entry name" value="Homeodomain-like_sf"/>
</dbReference>
<dbReference type="InterPro" id="IPR052158">
    <property type="entry name" value="INH-QAR"/>
</dbReference>
<dbReference type="OrthoDB" id="9793400at2"/>
<dbReference type="HOGENOM" id="CLU_000445_59_0_5"/>